<dbReference type="InterPro" id="IPR001126">
    <property type="entry name" value="UmuC"/>
</dbReference>
<dbReference type="Gene3D" id="3.40.1170.60">
    <property type="match status" value="1"/>
</dbReference>
<dbReference type="PROSITE" id="PS50173">
    <property type="entry name" value="UMUC"/>
    <property type="match status" value="1"/>
</dbReference>
<dbReference type="InterPro" id="IPR017961">
    <property type="entry name" value="DNA_pol_Y-fam_little_finger"/>
</dbReference>
<evidence type="ECO:0000313" key="7">
    <source>
        <dbReference type="EMBL" id="RIY32259.1"/>
    </source>
</evidence>
<dbReference type="Pfam" id="PF11799">
    <property type="entry name" value="IMS_C"/>
    <property type="match status" value="1"/>
</dbReference>
<dbReference type="Pfam" id="PF00817">
    <property type="entry name" value="IMS"/>
    <property type="match status" value="1"/>
</dbReference>
<feature type="site" description="Substrate discrimination" evidence="4">
    <location>
        <position position="1276"/>
    </location>
</feature>
<keyword evidence="2 4" id="KW-0515">Mutator protein</keyword>
<comment type="caution">
    <text evidence="7">The sequence shown here is derived from an EMBL/GenBank/DDBJ whole genome shotgun (WGS) entry which is preliminary data.</text>
</comment>
<keyword evidence="4" id="KW-0234">DNA repair</keyword>
<comment type="subunit">
    <text evidence="4">Monomer.</text>
</comment>
<dbReference type="RefSeq" id="WP_119497197.1">
    <property type="nucleotide sequence ID" value="NZ_NRJH01000043.1"/>
</dbReference>
<comment type="catalytic activity">
    <reaction evidence="4">
        <text>DNA(n) + a 2'-deoxyribonucleoside 5'-triphosphate = DNA(n+1) + diphosphate</text>
        <dbReference type="Rhea" id="RHEA:22508"/>
        <dbReference type="Rhea" id="RHEA-COMP:17339"/>
        <dbReference type="Rhea" id="RHEA-COMP:17340"/>
        <dbReference type="ChEBI" id="CHEBI:33019"/>
        <dbReference type="ChEBI" id="CHEBI:61560"/>
        <dbReference type="ChEBI" id="CHEBI:173112"/>
        <dbReference type="EC" id="2.7.7.7"/>
    </reaction>
</comment>
<dbReference type="GO" id="GO:0006281">
    <property type="term" value="P:DNA repair"/>
    <property type="evidence" value="ECO:0007669"/>
    <property type="project" value="UniProtKB-UniRule"/>
</dbReference>
<keyword evidence="4" id="KW-0235">DNA replication</keyword>
<comment type="similarity">
    <text evidence="1 4">Belongs to the DNA polymerase type-Y family.</text>
</comment>
<comment type="subcellular location">
    <subcellularLocation>
        <location evidence="4">Cytoplasm</location>
    </subcellularLocation>
</comment>
<dbReference type="HAMAP" id="MF_01113">
    <property type="entry name" value="DNApol_IV"/>
    <property type="match status" value="1"/>
</dbReference>
<sequence length="1682" mass="192384">MTIPLQQDLESLSYQVALALKEKIFPPQLPYGDDNHSELYQQSLARINKLKRKDLLQVLACPSEQLSKSQGQSLLKQVKNQLHKLAQARQKILTQGLESLAQAPKTPELFGQVHQHQQFIDKKIAELELELEALQLSYPKIKGYLAYHLPEIKFPLELIKIKEGELESYFKQQVSFVVRQMTWLRAFTPILTSSGTQGKVEVVWQRLLDLLQLLQYKEHALEQQYQRCLNLSTRFNWQLLGAQELALKKPSLANKEQEANLLYQVQLCQQGKGQLKQALAHVQQQLQTPKIEDLFELPILHPLMELVCDPQRSIEQKWHLLASELVSPSVPQLDGHIAPVFDPFVQFDDPEYFSRLILTPENRQQLQLELEQQKPQTAYSQGQEFVPPLLRAEQRELYEEKVAGISQQAQREASTKTTFFAPLTAEDAPAVDASSIYRPPVMQESDGELWLKQQKELMHQLSIHEADGDYYQAYQKVIKKLQQTYYAVRQTIVAPQLSFAPEPANPLGLLQHLGKGSNNSYYYYQSIAPLLERLGFYYTNKATKTEHWYLSSSERVLQALAQRNWASQVYHYKTYQDNYLNAWLEQPLSLTSVEAQSNSALQEKYLLETNLYQVPGATLDLRAYSKVYWAKRIKEKYLAQLQQEHGGLKSSALQKLSLSQLQTTGYANYLHLAHLLGQGLESKHCFVAPQESQEANSLRVYREKELTQTLGEDQVAHAYSQAQQEFVQQVELEVEKGKADEYSNIRKLLAQQLKATSASPEQSLPLTLEDNFLEHLFCQEFKEHLSLRLQQAQHSYEQAYLKPERDLGLNYYYSLRRLLKRPSIYSSPELNSSLLDQAQLKLYLAYNHKASHPGYSRYGQLKRKHRQRLAKLSKDYPLSSQEKFYQAFVGYAPENIALGSLLATTKLFGNSKCVHLQSLEHPFARQNMIYALVGQGISHTPSYLLHQANFCNYGALGEGEQLTKAWYVNGQGYSLHTQMPELSFTLAPEVAPQLIALEQEQDLAFAQQLMQQRGQYFAHYSQYEQIYTFPSLLQRGWRQPGYGSLNYFPNLYHNTWLAAGSKKLSYPIYGYKTFNPLTGRVWQGGEPDFYLPELPASITNPLRRSLVYNLFEEHKHEVAPGQRFAQAYQQENDFLFRNYPQEQEFFLSPEQYLAYYYTWQKEAHNYSAEVIALLNQRYSKEDAYLHKASRYYSYQMIPLGVYTREQLDALAYMSMPEFLEQMQMDKVLPRVRQALQQQRSLYLENMQVDTLASLDLEQLSPTFERVILHCDMNNCFASITMQEHPHLKGKAVIIGGDQEQRKGVVLAASYQAKACGVKTGEPTVLALKKCPGAIVMPPEFETYNRYSELATQIYLSYTSKVENYSIDEVWMDVTDVVGQYESPQALAHKVREHIKRQLGITISVGVSFNKTFAKLGSDLKKPDAVTYISPTNYQEIVWPCPVQDMLGVGSATLAKLDFMNIETIGQLAQTPRDYLEKHLGAHGLNLWLCANALDAVAVKTGQTHDAHKSIGRGSTLAQDVYQTSQVSSILLELATKVSQELHRHNLLATGIAISVRDTKFKDYGGQTKLDLPSLVAKDLQSKGMELFKQIFTWNHPVRALTIRAINLIPYTTELTGNIFSDVTGQVKRNQRQRAIHQINSSLGAKDKARVHAASELHNTPWLGDRSNLMAGLKGPPPPTEKR</sequence>
<dbReference type="Gene3D" id="3.30.70.270">
    <property type="match status" value="1"/>
</dbReference>
<keyword evidence="4" id="KW-0227">DNA damage</keyword>
<dbReference type="GO" id="GO:0000287">
    <property type="term" value="F:magnesium ion binding"/>
    <property type="evidence" value="ECO:0007669"/>
    <property type="project" value="UniProtKB-UniRule"/>
</dbReference>
<evidence type="ECO:0000256" key="1">
    <source>
        <dbReference type="ARBA" id="ARBA00010945"/>
    </source>
</evidence>
<feature type="domain" description="UmuC" evidence="6">
    <location>
        <begin position="1267"/>
        <end position="1449"/>
    </location>
</feature>
<feature type="binding site" evidence="4">
    <location>
        <position position="1367"/>
    </location>
    <ligand>
        <name>Mg(2+)</name>
        <dbReference type="ChEBI" id="CHEBI:18420"/>
    </ligand>
</feature>
<evidence type="ECO:0000256" key="4">
    <source>
        <dbReference type="HAMAP-Rule" id="MF_01113"/>
    </source>
</evidence>
<dbReference type="GO" id="GO:0009432">
    <property type="term" value="P:SOS response"/>
    <property type="evidence" value="ECO:0007669"/>
    <property type="project" value="TreeGrafter"/>
</dbReference>
<dbReference type="Gene3D" id="1.10.150.20">
    <property type="entry name" value="5' to 3' exonuclease, C-terminal subdomain"/>
    <property type="match status" value="1"/>
</dbReference>
<dbReference type="GO" id="GO:0005829">
    <property type="term" value="C:cytosol"/>
    <property type="evidence" value="ECO:0007669"/>
    <property type="project" value="TreeGrafter"/>
</dbReference>
<evidence type="ECO:0000256" key="3">
    <source>
        <dbReference type="ARBA" id="ARBA00022932"/>
    </source>
</evidence>
<dbReference type="OrthoDB" id="9808813at2"/>
<keyword evidence="8" id="KW-1185">Reference proteome</keyword>
<dbReference type="CDD" id="cd03586">
    <property type="entry name" value="PolY_Pol_IV_kappa"/>
    <property type="match status" value="1"/>
</dbReference>
<keyword evidence="3 4" id="KW-0239">DNA-directed DNA polymerase</keyword>
<reference evidence="7 8" key="1">
    <citation type="submission" date="2017-08" db="EMBL/GenBank/DDBJ databases">
        <title>Reclassification of Bisgaard taxon 37 and 44.</title>
        <authorList>
            <person name="Christensen H."/>
        </authorList>
    </citation>
    <scope>NUCLEOTIDE SEQUENCE [LARGE SCALE GENOMIC DNA]</scope>
    <source>
        <strain evidence="7 8">B96_4</strain>
    </source>
</reference>
<feature type="binding site" evidence="4">
    <location>
        <position position="1271"/>
    </location>
    <ligand>
        <name>Mg(2+)</name>
        <dbReference type="ChEBI" id="CHEBI:18420"/>
    </ligand>
</feature>
<organism evidence="7 8">
    <name type="scientific">Psittacicella melopsittaci</name>
    <dbReference type="NCBI Taxonomy" id="2028576"/>
    <lineage>
        <taxon>Bacteria</taxon>
        <taxon>Pseudomonadati</taxon>
        <taxon>Pseudomonadota</taxon>
        <taxon>Gammaproteobacteria</taxon>
        <taxon>Pasteurellales</taxon>
        <taxon>Psittacicellaceae</taxon>
        <taxon>Psittacicella</taxon>
    </lineage>
</organism>
<dbReference type="InterPro" id="IPR050116">
    <property type="entry name" value="DNA_polymerase-Y"/>
</dbReference>
<dbReference type="GO" id="GO:0003887">
    <property type="term" value="F:DNA-directed DNA polymerase activity"/>
    <property type="evidence" value="ECO:0007669"/>
    <property type="project" value="UniProtKB-UniRule"/>
</dbReference>
<proteinExistence type="inferred from homology"/>
<keyword evidence="4" id="KW-0963">Cytoplasm</keyword>
<dbReference type="Proteomes" id="UP000266258">
    <property type="component" value="Unassembled WGS sequence"/>
</dbReference>
<feature type="active site" evidence="4">
    <location>
        <position position="1368"/>
    </location>
</feature>
<comment type="function">
    <text evidence="4">Poorly processive, error-prone DNA polymerase involved in untargeted mutagenesis. Copies undamaged DNA at stalled replication forks, which arise in vivo from mismatched or misaligned primer ends. These misaligned primers can be extended by PolIV. Exhibits no 3'-5' exonuclease (proofreading) activity. May be involved in translesional synthesis, in conjunction with the beta clamp from PolIII.</text>
</comment>
<dbReference type="Gene3D" id="3.30.1490.100">
    <property type="entry name" value="DNA polymerase, Y-family, little finger domain"/>
    <property type="match status" value="1"/>
</dbReference>
<name>A0A3A1Y4N6_9GAMM</name>
<gene>
    <name evidence="4" type="primary">dinB</name>
    <name evidence="7" type="ORF">CJP74_05060</name>
</gene>
<dbReference type="GO" id="GO:0042276">
    <property type="term" value="P:error-prone translesion synthesis"/>
    <property type="evidence" value="ECO:0007669"/>
    <property type="project" value="TreeGrafter"/>
</dbReference>
<dbReference type="GO" id="GO:0006261">
    <property type="term" value="P:DNA-templated DNA replication"/>
    <property type="evidence" value="ECO:0007669"/>
    <property type="project" value="UniProtKB-UniRule"/>
</dbReference>
<evidence type="ECO:0000259" key="6">
    <source>
        <dbReference type="PROSITE" id="PS50173"/>
    </source>
</evidence>
<keyword evidence="4" id="KW-0548">Nucleotidyltransferase</keyword>
<dbReference type="EMBL" id="NRJH01000043">
    <property type="protein sequence ID" value="RIY32259.1"/>
    <property type="molecule type" value="Genomic_DNA"/>
</dbReference>
<keyword evidence="4" id="KW-0238">DNA-binding</keyword>
<evidence type="ECO:0000256" key="5">
    <source>
        <dbReference type="SAM" id="Coils"/>
    </source>
</evidence>
<dbReference type="InterPro" id="IPR036775">
    <property type="entry name" value="DNA_pol_Y-fam_lit_finger_sf"/>
</dbReference>
<keyword evidence="5" id="KW-0175">Coiled coil</keyword>
<dbReference type="SUPFAM" id="SSF56672">
    <property type="entry name" value="DNA/RNA polymerases"/>
    <property type="match status" value="1"/>
</dbReference>
<dbReference type="SUPFAM" id="SSF100879">
    <property type="entry name" value="Lesion bypass DNA polymerase (Y-family), little finger domain"/>
    <property type="match status" value="1"/>
</dbReference>
<dbReference type="InterPro" id="IPR022880">
    <property type="entry name" value="DNApol_IV"/>
</dbReference>
<dbReference type="InterPro" id="IPR043128">
    <property type="entry name" value="Rev_trsase/Diguanyl_cyclase"/>
</dbReference>
<dbReference type="EC" id="2.7.7.7" evidence="4"/>
<comment type="cofactor">
    <cofactor evidence="4">
        <name>Mg(2+)</name>
        <dbReference type="ChEBI" id="CHEBI:18420"/>
    </cofactor>
    <text evidence="4">Binds 2 magnesium ions per subunit.</text>
</comment>
<dbReference type="InterPro" id="IPR043502">
    <property type="entry name" value="DNA/RNA_pol_sf"/>
</dbReference>
<evidence type="ECO:0000256" key="2">
    <source>
        <dbReference type="ARBA" id="ARBA00022457"/>
    </source>
</evidence>
<keyword evidence="4" id="KW-0808">Transferase</keyword>
<dbReference type="GO" id="GO:0003684">
    <property type="term" value="F:damaged DNA binding"/>
    <property type="evidence" value="ECO:0007669"/>
    <property type="project" value="InterPro"/>
</dbReference>
<evidence type="ECO:0000313" key="8">
    <source>
        <dbReference type="Proteomes" id="UP000266258"/>
    </source>
</evidence>
<keyword evidence="4" id="KW-0460">Magnesium</keyword>
<dbReference type="PANTHER" id="PTHR11076:SF35">
    <property type="entry name" value="DNA REPAIR PROTEIN HOMOLOG YOBH"/>
    <property type="match status" value="1"/>
</dbReference>
<accession>A0A3A1Y4N6</accession>
<dbReference type="PANTHER" id="PTHR11076">
    <property type="entry name" value="DNA REPAIR POLYMERASE UMUC / TRANSFERASE FAMILY MEMBER"/>
    <property type="match status" value="1"/>
</dbReference>
<keyword evidence="4" id="KW-0479">Metal-binding</keyword>
<protein>
    <recommendedName>
        <fullName evidence="4">DNA polymerase IV</fullName>
        <shortName evidence="4">Pol IV</shortName>
        <ecNumber evidence="4">2.7.7.7</ecNumber>
    </recommendedName>
</protein>
<feature type="coiled-coil region" evidence="5">
    <location>
        <begin position="75"/>
        <end position="137"/>
    </location>
</feature>